<feature type="domain" description="Periplasmic binding protein" evidence="5">
    <location>
        <begin position="52"/>
        <end position="316"/>
    </location>
</feature>
<reference evidence="6 7" key="1">
    <citation type="submission" date="2020-11" db="EMBL/GenBank/DDBJ databases">
        <title>Amino acid is mineralized and recycled by bacteria in oceanic microbiome.</title>
        <authorList>
            <person name="Zheng L.Y."/>
        </authorList>
    </citation>
    <scope>NUCLEOTIDE SEQUENCE [LARGE SCALE GENOMIC DNA]</scope>
    <source>
        <strain evidence="6 7">A32-1</strain>
    </source>
</reference>
<dbReference type="PANTHER" id="PTHR46847:SF1">
    <property type="entry name" value="D-ALLOSE-BINDING PERIPLASMIC PROTEIN-RELATED"/>
    <property type="match status" value="1"/>
</dbReference>
<keyword evidence="3 4" id="KW-0732">Signal</keyword>
<dbReference type="InterPro" id="IPR006311">
    <property type="entry name" value="TAT_signal"/>
</dbReference>
<dbReference type="GO" id="GO:0030246">
    <property type="term" value="F:carbohydrate binding"/>
    <property type="evidence" value="ECO:0007669"/>
    <property type="project" value="UniProtKB-ARBA"/>
</dbReference>
<name>A0A7S8RGS6_9MICO</name>
<gene>
    <name evidence="6" type="ORF">IT882_10200</name>
</gene>
<organism evidence="6 7">
    <name type="scientific">Microbacterium schleiferi</name>
    <dbReference type="NCBI Taxonomy" id="69362"/>
    <lineage>
        <taxon>Bacteria</taxon>
        <taxon>Bacillati</taxon>
        <taxon>Actinomycetota</taxon>
        <taxon>Actinomycetes</taxon>
        <taxon>Micrococcales</taxon>
        <taxon>Microbacteriaceae</taxon>
        <taxon>Microbacterium</taxon>
    </lineage>
</organism>
<dbReference type="Pfam" id="PF13407">
    <property type="entry name" value="Peripla_BP_4"/>
    <property type="match status" value="1"/>
</dbReference>
<proteinExistence type="inferred from homology"/>
<dbReference type="PROSITE" id="PS51318">
    <property type="entry name" value="TAT"/>
    <property type="match status" value="1"/>
</dbReference>
<dbReference type="EMBL" id="CP064760">
    <property type="protein sequence ID" value="QPE03677.1"/>
    <property type="molecule type" value="Genomic_DNA"/>
</dbReference>
<evidence type="ECO:0000313" key="7">
    <source>
        <dbReference type="Proteomes" id="UP000594480"/>
    </source>
</evidence>
<evidence type="ECO:0000256" key="2">
    <source>
        <dbReference type="ARBA" id="ARBA00007639"/>
    </source>
</evidence>
<dbReference type="KEGG" id="msf:IT882_10200"/>
<accession>A0A7S8RGS6</accession>
<dbReference type="CDD" id="cd01536">
    <property type="entry name" value="PBP1_ABC_sugar_binding-like"/>
    <property type="match status" value="1"/>
</dbReference>
<evidence type="ECO:0000256" key="1">
    <source>
        <dbReference type="ARBA" id="ARBA00004196"/>
    </source>
</evidence>
<dbReference type="SUPFAM" id="SSF53822">
    <property type="entry name" value="Periplasmic binding protein-like I"/>
    <property type="match status" value="1"/>
</dbReference>
<comment type="subcellular location">
    <subcellularLocation>
        <location evidence="1">Cell envelope</location>
    </subcellularLocation>
</comment>
<comment type="similarity">
    <text evidence="2">Belongs to the bacterial solute-binding protein 2 family.</text>
</comment>
<dbReference type="RefSeq" id="WP_195691770.1">
    <property type="nucleotide sequence ID" value="NZ_CP064760.1"/>
</dbReference>
<evidence type="ECO:0000256" key="4">
    <source>
        <dbReference type="SAM" id="SignalP"/>
    </source>
</evidence>
<keyword evidence="7" id="KW-1185">Reference proteome</keyword>
<feature type="chain" id="PRO_5032840479" evidence="4">
    <location>
        <begin position="28"/>
        <end position="350"/>
    </location>
</feature>
<dbReference type="InterPro" id="IPR025997">
    <property type="entry name" value="SBP_2_dom"/>
</dbReference>
<feature type="signal peptide" evidence="4">
    <location>
        <begin position="1"/>
        <end position="27"/>
    </location>
</feature>
<protein>
    <submittedName>
        <fullName evidence="6">Sugar ABC transporter substrate-binding protein</fullName>
    </submittedName>
</protein>
<dbReference type="InterPro" id="IPR028082">
    <property type="entry name" value="Peripla_BP_I"/>
</dbReference>
<dbReference type="AlphaFoldDB" id="A0A7S8RGS6"/>
<evidence type="ECO:0000259" key="5">
    <source>
        <dbReference type="Pfam" id="PF13407"/>
    </source>
</evidence>
<sequence length="350" mass="35721">MPFSTASPRRRGVLAGAGIAVAALALAACSSGTTDTSGSGESSAPTDETLQIAYISFAVANTYDEPMLAAAEEVAAANNAEITVFDGNLDPATQATLIEDVIASGDYDGMIVQPIYGPAIMDVVAEAMDAGLTVVNIDQILGEDFTSGATQLPGLASNIVFVPTILGQKLGEQTVEACASMNLDPCNVAYLHDLKTSSVSIALWDAFSEATAGTPVTVVAEGETFWNPAAAQTAVADILTANPDIDAIVTSDQGLQGAVLAIGDSGAAVGDYLLVGYGGSQWALDAISDGMVYSDVIMAPATTGRLGMEAMIAALRDGTDMGDVDPFADFPNNGVMTPDTVTQFTGEWPG</sequence>
<dbReference type="Proteomes" id="UP000594480">
    <property type="component" value="Chromosome"/>
</dbReference>
<dbReference type="PANTHER" id="PTHR46847">
    <property type="entry name" value="D-ALLOSE-BINDING PERIPLASMIC PROTEIN-RELATED"/>
    <property type="match status" value="1"/>
</dbReference>
<dbReference type="GO" id="GO:0030313">
    <property type="term" value="C:cell envelope"/>
    <property type="evidence" value="ECO:0007669"/>
    <property type="project" value="UniProtKB-SubCell"/>
</dbReference>
<dbReference type="Gene3D" id="3.40.50.2300">
    <property type="match status" value="2"/>
</dbReference>
<evidence type="ECO:0000313" key="6">
    <source>
        <dbReference type="EMBL" id="QPE03677.1"/>
    </source>
</evidence>
<evidence type="ECO:0000256" key="3">
    <source>
        <dbReference type="ARBA" id="ARBA00022729"/>
    </source>
</evidence>